<evidence type="ECO:0000256" key="6">
    <source>
        <dbReference type="SAM" id="Phobius"/>
    </source>
</evidence>
<keyword evidence="4 6" id="KW-1133">Transmembrane helix</keyword>
<evidence type="ECO:0000256" key="4">
    <source>
        <dbReference type="ARBA" id="ARBA00022989"/>
    </source>
</evidence>
<keyword evidence="5 6" id="KW-0472">Membrane</keyword>
<evidence type="ECO:0000313" key="8">
    <source>
        <dbReference type="Proteomes" id="UP001525379"/>
    </source>
</evidence>
<evidence type="ECO:0000256" key="3">
    <source>
        <dbReference type="ARBA" id="ARBA00022692"/>
    </source>
</evidence>
<dbReference type="RefSeq" id="WP_260104270.1">
    <property type="nucleotide sequence ID" value="NZ_JALXSQ010000021.1"/>
</dbReference>
<organism evidence="7 8">
    <name type="scientific">Pseudoclavibacter albus</name>
    <dbReference type="NCBI Taxonomy" id="272241"/>
    <lineage>
        <taxon>Bacteria</taxon>
        <taxon>Bacillati</taxon>
        <taxon>Actinomycetota</taxon>
        <taxon>Actinomycetes</taxon>
        <taxon>Micrococcales</taxon>
        <taxon>Microbacteriaceae</taxon>
        <taxon>Pseudoclavibacter</taxon>
    </lineage>
</organism>
<evidence type="ECO:0000256" key="2">
    <source>
        <dbReference type="ARBA" id="ARBA00022475"/>
    </source>
</evidence>
<comment type="subcellular location">
    <subcellularLocation>
        <location evidence="1">Cell membrane</location>
        <topology evidence="1">Multi-pass membrane protein</topology>
    </subcellularLocation>
</comment>
<evidence type="ECO:0000313" key="7">
    <source>
        <dbReference type="EMBL" id="MCT2042970.1"/>
    </source>
</evidence>
<evidence type="ECO:0000256" key="5">
    <source>
        <dbReference type="ARBA" id="ARBA00023136"/>
    </source>
</evidence>
<sequence length="199" mass="21047">MIPLLLSGTLTGLALIVAIGAQNAFLLRQGIRREHLLEVVLVCILGDVLLITAGTAGIGIIVEAVPWLLEVLRWAGVLYLVWFAISSFRSAARPGTLEPEAPASRGSIVLTALAITFLNPHVYLDTVVLLGSLANQHGPSDRWVFAGGAILGSVIWFTGLGFGARLLAKVLDKPSTWRVVDLVVGVVMLGLAIKLALGL</sequence>
<feature type="transmembrane region" description="Helical" evidence="6">
    <location>
        <begin position="39"/>
        <end position="61"/>
    </location>
</feature>
<dbReference type="Pfam" id="PF01810">
    <property type="entry name" value="LysE"/>
    <property type="match status" value="1"/>
</dbReference>
<feature type="transmembrane region" description="Helical" evidence="6">
    <location>
        <begin position="106"/>
        <end position="123"/>
    </location>
</feature>
<name>A0ABT2HXD5_9MICO</name>
<dbReference type="Proteomes" id="UP001525379">
    <property type="component" value="Unassembled WGS sequence"/>
</dbReference>
<feature type="transmembrane region" description="Helical" evidence="6">
    <location>
        <begin position="143"/>
        <end position="167"/>
    </location>
</feature>
<feature type="transmembrane region" description="Helical" evidence="6">
    <location>
        <begin position="67"/>
        <end position="85"/>
    </location>
</feature>
<comment type="caution">
    <text evidence="7">The sequence shown here is derived from an EMBL/GenBank/DDBJ whole genome shotgun (WGS) entry which is preliminary data.</text>
</comment>
<protein>
    <submittedName>
        <fullName evidence="7">LysE/ArgO family amino acid transporter</fullName>
    </submittedName>
</protein>
<keyword evidence="3 6" id="KW-0812">Transmembrane</keyword>
<keyword evidence="2" id="KW-1003">Cell membrane</keyword>
<dbReference type="PANTHER" id="PTHR30086:SF20">
    <property type="entry name" value="ARGININE EXPORTER PROTEIN ARGO-RELATED"/>
    <property type="match status" value="1"/>
</dbReference>
<proteinExistence type="predicted"/>
<reference evidence="7 8" key="1">
    <citation type="submission" date="2022-04" db="EMBL/GenBank/DDBJ databases">
        <title>Human microbiome associated bacterial genomes.</title>
        <authorList>
            <person name="Sandstrom S."/>
            <person name="Salamzade R."/>
            <person name="Kalan L.R."/>
        </authorList>
    </citation>
    <scope>NUCLEOTIDE SEQUENCE [LARGE SCALE GENOMIC DNA]</scope>
    <source>
        <strain evidence="8">p3-SID1799</strain>
    </source>
</reference>
<gene>
    <name evidence="7" type="ORF">M3D15_06455</name>
</gene>
<feature type="transmembrane region" description="Helical" evidence="6">
    <location>
        <begin position="179"/>
        <end position="197"/>
    </location>
</feature>
<dbReference type="EMBL" id="JALXSQ010000021">
    <property type="protein sequence ID" value="MCT2042970.1"/>
    <property type="molecule type" value="Genomic_DNA"/>
</dbReference>
<evidence type="ECO:0000256" key="1">
    <source>
        <dbReference type="ARBA" id="ARBA00004651"/>
    </source>
</evidence>
<feature type="transmembrane region" description="Helical" evidence="6">
    <location>
        <begin position="6"/>
        <end position="27"/>
    </location>
</feature>
<dbReference type="PANTHER" id="PTHR30086">
    <property type="entry name" value="ARGININE EXPORTER PROTEIN ARGO"/>
    <property type="match status" value="1"/>
</dbReference>
<keyword evidence="8" id="KW-1185">Reference proteome</keyword>
<dbReference type="InterPro" id="IPR001123">
    <property type="entry name" value="LeuE-type"/>
</dbReference>
<accession>A0ABT2HXD5</accession>